<dbReference type="SUPFAM" id="SSF48371">
    <property type="entry name" value="ARM repeat"/>
    <property type="match status" value="1"/>
</dbReference>
<dbReference type="Proteomes" id="UP000824120">
    <property type="component" value="Chromosome 9"/>
</dbReference>
<dbReference type="AlphaFoldDB" id="A0A9J5XC91"/>
<comment type="caution">
    <text evidence="1">The sequence shown here is derived from an EMBL/GenBank/DDBJ whole genome shotgun (WGS) entry which is preliminary data.</text>
</comment>
<evidence type="ECO:0000313" key="2">
    <source>
        <dbReference type="Proteomes" id="UP000824120"/>
    </source>
</evidence>
<organism evidence="1 2">
    <name type="scientific">Solanum commersonii</name>
    <name type="common">Commerson's wild potato</name>
    <name type="synonym">Commerson's nightshade</name>
    <dbReference type="NCBI Taxonomy" id="4109"/>
    <lineage>
        <taxon>Eukaryota</taxon>
        <taxon>Viridiplantae</taxon>
        <taxon>Streptophyta</taxon>
        <taxon>Embryophyta</taxon>
        <taxon>Tracheophyta</taxon>
        <taxon>Spermatophyta</taxon>
        <taxon>Magnoliopsida</taxon>
        <taxon>eudicotyledons</taxon>
        <taxon>Gunneridae</taxon>
        <taxon>Pentapetalae</taxon>
        <taxon>asterids</taxon>
        <taxon>lamiids</taxon>
        <taxon>Solanales</taxon>
        <taxon>Solanaceae</taxon>
        <taxon>Solanoideae</taxon>
        <taxon>Solaneae</taxon>
        <taxon>Solanum</taxon>
    </lineage>
</organism>
<gene>
    <name evidence="1" type="ORF">H5410_045663</name>
</gene>
<keyword evidence="2" id="KW-1185">Reference proteome</keyword>
<dbReference type="InterPro" id="IPR016024">
    <property type="entry name" value="ARM-type_fold"/>
</dbReference>
<dbReference type="EMBL" id="JACXVP010000009">
    <property type="protein sequence ID" value="KAG5585229.1"/>
    <property type="molecule type" value="Genomic_DNA"/>
</dbReference>
<proteinExistence type="predicted"/>
<evidence type="ECO:0000313" key="1">
    <source>
        <dbReference type="EMBL" id="KAG5585229.1"/>
    </source>
</evidence>
<protein>
    <submittedName>
        <fullName evidence="1">Uncharacterized protein</fullName>
    </submittedName>
</protein>
<accession>A0A9J5XC91</accession>
<sequence>MARQALVAFCRLSPSKTLLLNLVEFMELDERPLPIVIRLLGALAGKAIVGILTYAQQHLGVQLKESWYETLQLWDDALKAYTDKASQASSPHLCLMLL</sequence>
<dbReference type="OrthoDB" id="1747737at2759"/>
<reference evidence="1 2" key="1">
    <citation type="submission" date="2020-09" db="EMBL/GenBank/DDBJ databases">
        <title>De no assembly of potato wild relative species, Solanum commersonii.</title>
        <authorList>
            <person name="Cho K."/>
        </authorList>
    </citation>
    <scope>NUCLEOTIDE SEQUENCE [LARGE SCALE GENOMIC DNA]</scope>
    <source>
        <strain evidence="1">LZ3.2</strain>
        <tissue evidence="1">Leaf</tissue>
    </source>
</reference>
<name>A0A9J5XC91_SOLCO</name>